<dbReference type="EMBL" id="MN738810">
    <property type="protein sequence ID" value="QHS84617.1"/>
    <property type="molecule type" value="Genomic_DNA"/>
</dbReference>
<protein>
    <submittedName>
        <fullName evidence="1">Uncharacterized protein</fullName>
    </submittedName>
</protein>
<accession>A0A6C0AXD3</accession>
<organism evidence="1">
    <name type="scientific">viral metagenome</name>
    <dbReference type="NCBI Taxonomy" id="1070528"/>
    <lineage>
        <taxon>unclassified sequences</taxon>
        <taxon>metagenomes</taxon>
        <taxon>organismal metagenomes</taxon>
    </lineage>
</organism>
<evidence type="ECO:0000313" key="1">
    <source>
        <dbReference type="EMBL" id="QHS84617.1"/>
    </source>
</evidence>
<dbReference type="InterPro" id="IPR011604">
    <property type="entry name" value="PDDEXK-like_dom_sf"/>
</dbReference>
<name>A0A6C0AXD3_9ZZZZ</name>
<sequence>MSLDYLKKLNPHPKDDDIKFKDEGHIYTVKGCTDYTSVTTWIHSLFEEFDPDKIIDNMMNSPKWSNNKYYGMTKDEIKQLWDNNRDSAALAGTKIHYDIECTYNNMNVVNDSLEYKYFLNFKNDFNKLQPYRTEMLVYDEKLKLSGSIDMIFKCQDGSFEIYDWKRSKEILKVSKWDKWIKSNIVTHLPDTNYWHYSLQLNTYKAILTRNYGMNIKNLYLVVLHPENKSYLRIPVVDLQSEVSQLFLERESQLENHLK</sequence>
<dbReference type="Gene3D" id="3.90.320.10">
    <property type="match status" value="1"/>
</dbReference>
<reference evidence="1" key="1">
    <citation type="journal article" date="2020" name="Nature">
        <title>Giant virus diversity and host interactions through global metagenomics.</title>
        <authorList>
            <person name="Schulz F."/>
            <person name="Roux S."/>
            <person name="Paez-Espino D."/>
            <person name="Jungbluth S."/>
            <person name="Walsh D.A."/>
            <person name="Denef V.J."/>
            <person name="McMahon K.D."/>
            <person name="Konstantinidis K.T."/>
            <person name="Eloe-Fadrosh E.A."/>
            <person name="Kyrpides N.C."/>
            <person name="Woyke T."/>
        </authorList>
    </citation>
    <scope>NUCLEOTIDE SEQUENCE</scope>
    <source>
        <strain evidence="1">GVMAG-S-ERX556022-25</strain>
    </source>
</reference>
<dbReference type="AlphaFoldDB" id="A0A6C0AXD3"/>
<proteinExistence type="predicted"/>